<evidence type="ECO:0000313" key="3">
    <source>
        <dbReference type="Proteomes" id="UP001341840"/>
    </source>
</evidence>
<feature type="domain" description="DOG1" evidence="1">
    <location>
        <begin position="4"/>
        <end position="239"/>
    </location>
</feature>
<organism evidence="2 3">
    <name type="scientific">Stylosanthes scabra</name>
    <dbReference type="NCBI Taxonomy" id="79078"/>
    <lineage>
        <taxon>Eukaryota</taxon>
        <taxon>Viridiplantae</taxon>
        <taxon>Streptophyta</taxon>
        <taxon>Embryophyta</taxon>
        <taxon>Tracheophyta</taxon>
        <taxon>Spermatophyta</taxon>
        <taxon>Magnoliopsida</taxon>
        <taxon>eudicotyledons</taxon>
        <taxon>Gunneridae</taxon>
        <taxon>Pentapetalae</taxon>
        <taxon>rosids</taxon>
        <taxon>fabids</taxon>
        <taxon>Fabales</taxon>
        <taxon>Fabaceae</taxon>
        <taxon>Papilionoideae</taxon>
        <taxon>50 kb inversion clade</taxon>
        <taxon>dalbergioids sensu lato</taxon>
        <taxon>Dalbergieae</taxon>
        <taxon>Pterocarpus clade</taxon>
        <taxon>Stylosanthes</taxon>
    </lineage>
</organism>
<dbReference type="InterPro" id="IPR051886">
    <property type="entry name" value="Seed_Dev/Stress_Resp_Reg"/>
</dbReference>
<name>A0ABU6UCX4_9FABA</name>
<dbReference type="PANTHER" id="PTHR46354:SF12">
    <property type="entry name" value="DNA-BINDING PROTEIN-LIKE PROTEIN"/>
    <property type="match status" value="1"/>
</dbReference>
<dbReference type="Pfam" id="PF14144">
    <property type="entry name" value="DOG1"/>
    <property type="match status" value="1"/>
</dbReference>
<keyword evidence="3" id="KW-1185">Reference proteome</keyword>
<protein>
    <recommendedName>
        <fullName evidence="1">DOG1 domain-containing protein</fullName>
    </recommendedName>
</protein>
<evidence type="ECO:0000313" key="2">
    <source>
        <dbReference type="EMBL" id="MED6158714.1"/>
    </source>
</evidence>
<dbReference type="EMBL" id="JASCZI010120997">
    <property type="protein sequence ID" value="MED6158714.1"/>
    <property type="molecule type" value="Genomic_DNA"/>
</dbReference>
<dbReference type="Proteomes" id="UP001341840">
    <property type="component" value="Unassembled WGS sequence"/>
</dbReference>
<evidence type="ECO:0000259" key="1">
    <source>
        <dbReference type="PROSITE" id="PS51806"/>
    </source>
</evidence>
<sequence>MMTPLAFTQFYEKWFDHLHHLVNQLSDSASAFIDVKGDYSTNTPPMTAEQEEKLVELIGKVMSHHEEYFRAKSLLTENDPLSVVASPWATTLERSLHWVTGWRPTTAFHLVYTESSVLFESHIIDILRGVRTGDLGDLSPTQFRRVSELQCDTVKEENQITDELSDWQDSASELMDPRADINEKIERLVCIIKKADDLRLRTMRSVVGLLSPQQAIEFLIASAELLVGIRGWGSNHDRPRG</sequence>
<proteinExistence type="predicted"/>
<dbReference type="PANTHER" id="PTHR46354">
    <property type="entry name" value="DOG1 DOMAIN-CONTAINING PROTEIN"/>
    <property type="match status" value="1"/>
</dbReference>
<accession>A0ABU6UCX4</accession>
<gene>
    <name evidence="2" type="ORF">PIB30_035338</name>
</gene>
<comment type="caution">
    <text evidence="2">The sequence shown here is derived from an EMBL/GenBank/DDBJ whole genome shotgun (WGS) entry which is preliminary data.</text>
</comment>
<dbReference type="PROSITE" id="PS51806">
    <property type="entry name" value="DOG1"/>
    <property type="match status" value="1"/>
</dbReference>
<dbReference type="InterPro" id="IPR025422">
    <property type="entry name" value="TGA_domain"/>
</dbReference>
<reference evidence="2 3" key="1">
    <citation type="journal article" date="2023" name="Plants (Basel)">
        <title>Bridging the Gap: Combining Genomics and Transcriptomics Approaches to Understand Stylosanthes scabra, an Orphan Legume from the Brazilian Caatinga.</title>
        <authorList>
            <person name="Ferreira-Neto J.R.C."/>
            <person name="da Silva M.D."/>
            <person name="Binneck E."/>
            <person name="de Melo N.F."/>
            <person name="da Silva R.H."/>
            <person name="de Melo A.L.T.M."/>
            <person name="Pandolfi V."/>
            <person name="Bustamante F.O."/>
            <person name="Brasileiro-Vidal A.C."/>
            <person name="Benko-Iseppon A.M."/>
        </authorList>
    </citation>
    <scope>NUCLEOTIDE SEQUENCE [LARGE SCALE GENOMIC DNA]</scope>
    <source>
        <tissue evidence="2">Leaves</tissue>
    </source>
</reference>